<dbReference type="Proteomes" id="UP000760407">
    <property type="component" value="Unassembled WGS sequence"/>
</dbReference>
<evidence type="ECO:0000313" key="2">
    <source>
        <dbReference type="Proteomes" id="UP000760407"/>
    </source>
</evidence>
<reference evidence="1 2" key="1">
    <citation type="submission" date="2020-08" db="EMBL/GenBank/DDBJ databases">
        <title>Comparative genomics of Francisella species.</title>
        <authorList>
            <person name="Sahl J."/>
            <person name="Sjodin A."/>
            <person name="Wagner D."/>
            <person name="Forsman M."/>
        </authorList>
    </citation>
    <scope>NUCLEOTIDE SEQUENCE [LARGE SCALE GENOMIC DNA]</scope>
    <source>
        <strain evidence="1 2">F1093</strain>
    </source>
</reference>
<name>A0ABS1GF78_9GAMM</name>
<dbReference type="RefSeq" id="WP_200167729.1">
    <property type="nucleotide sequence ID" value="NZ_JACTSG010000012.1"/>
</dbReference>
<evidence type="ECO:0000313" key="1">
    <source>
        <dbReference type="EMBL" id="MBK2303294.1"/>
    </source>
</evidence>
<sequence>MNNQQIYNYITQKIKSINTRNYVTWDSREYICRTFDDFLGNKEYRAKTLAELKEIVDKEIK</sequence>
<protein>
    <submittedName>
        <fullName evidence="1">Uncharacterized protein</fullName>
    </submittedName>
</protein>
<proteinExistence type="predicted"/>
<organism evidence="1 2">
    <name type="scientific">Francisella philomiragia</name>
    <dbReference type="NCBI Taxonomy" id="28110"/>
    <lineage>
        <taxon>Bacteria</taxon>
        <taxon>Pseudomonadati</taxon>
        <taxon>Pseudomonadota</taxon>
        <taxon>Gammaproteobacteria</taxon>
        <taxon>Thiotrichales</taxon>
        <taxon>Francisellaceae</taxon>
        <taxon>Francisella</taxon>
    </lineage>
</organism>
<dbReference type="EMBL" id="JACTSG010000012">
    <property type="protein sequence ID" value="MBK2303294.1"/>
    <property type="molecule type" value="Genomic_DNA"/>
</dbReference>
<comment type="caution">
    <text evidence="1">The sequence shown here is derived from an EMBL/GenBank/DDBJ whole genome shotgun (WGS) entry which is preliminary data.</text>
</comment>
<accession>A0ABS1GF78</accession>
<keyword evidence="2" id="KW-1185">Reference proteome</keyword>
<gene>
    <name evidence="1" type="ORF">IBE52_10265</name>
</gene>